<sequence>MIFQRAVRREFAHSTAGVFIALFAIMVTTQLIRLLNEAAQGDVDPAAVVALLGFAALNYLPPLLSLSMFVAILLSISRSYRDSEMVVWFSSGLSLAAWVRPVLTFALPLVVTIGVLSLLLSPWALSQSAEYRGKLSNRKDAGQISPGTFQESSAGDRVIFVEAVAEDTSHVRNVFVNEAEPERLGVTMARTGHQETAANGDRFIVLENGRRYELEPGAPGFRILEYERYAVRLETKEAHGIERTPKNMPPLELLGLDLPRYRAELLWRVGMPLSAAVLALLAIPLSFVNPRAGRSANMLLAILVYVIYNNLLTISQGWVANGQVSFAIGVLVVHLVMLFLLPFLFYHRIAVSSFRRLGR</sequence>
<dbReference type="PATRIC" id="fig|1454003.3.peg.3433"/>
<dbReference type="PANTHER" id="PTHR33529">
    <property type="entry name" value="SLR0882 PROTEIN-RELATED"/>
    <property type="match status" value="1"/>
</dbReference>
<evidence type="ECO:0000256" key="3">
    <source>
        <dbReference type="ARBA" id="ARBA00022448"/>
    </source>
</evidence>
<evidence type="ECO:0000256" key="9">
    <source>
        <dbReference type="SAM" id="Phobius"/>
    </source>
</evidence>
<evidence type="ECO:0000256" key="4">
    <source>
        <dbReference type="ARBA" id="ARBA00022475"/>
    </source>
</evidence>
<evidence type="ECO:0000256" key="8">
    <source>
        <dbReference type="ARBA" id="ARBA00023136"/>
    </source>
</evidence>
<proteinExistence type="predicted"/>
<evidence type="ECO:0000256" key="6">
    <source>
        <dbReference type="ARBA" id="ARBA00022692"/>
    </source>
</evidence>
<dbReference type="PANTHER" id="PTHR33529:SF7">
    <property type="entry name" value="LIPOPOLYSACCHARIDE EXPORT SYSTEM PERMEASE PROTEIN LPTF"/>
    <property type="match status" value="1"/>
</dbReference>
<evidence type="ECO:0000256" key="1">
    <source>
        <dbReference type="ARBA" id="ARBA00004429"/>
    </source>
</evidence>
<dbReference type="Pfam" id="PF03739">
    <property type="entry name" value="LptF_LptG"/>
    <property type="match status" value="1"/>
</dbReference>
<feature type="transmembrane region" description="Helical" evidence="9">
    <location>
        <begin position="265"/>
        <end position="287"/>
    </location>
</feature>
<keyword evidence="7 9" id="KW-1133">Transmembrane helix</keyword>
<accession>A0A011QGE9</accession>
<evidence type="ECO:0000256" key="2">
    <source>
        <dbReference type="ARBA" id="ARBA00014213"/>
    </source>
</evidence>
<feature type="transmembrane region" description="Helical" evidence="9">
    <location>
        <begin position="12"/>
        <end position="35"/>
    </location>
</feature>
<organism evidence="10 11">
    <name type="scientific">Candidatus Accumulibacter appositus</name>
    <dbReference type="NCBI Taxonomy" id="1454003"/>
    <lineage>
        <taxon>Bacteria</taxon>
        <taxon>Pseudomonadati</taxon>
        <taxon>Pseudomonadota</taxon>
        <taxon>Betaproteobacteria</taxon>
        <taxon>Candidatus Accumulibacter</taxon>
    </lineage>
</organism>
<reference evidence="10 11" key="1">
    <citation type="submission" date="2014-02" db="EMBL/GenBank/DDBJ databases">
        <title>Expanding our view of genomic diversity in Candidatus Accumulibacter clades.</title>
        <authorList>
            <person name="Skennerton C.T."/>
            <person name="Barr J.J."/>
            <person name="Slater F.R."/>
            <person name="Bond P.L."/>
            <person name="Tyson G.W."/>
        </authorList>
    </citation>
    <scope>NUCLEOTIDE SEQUENCE [LARGE SCALE GENOMIC DNA]</scope>
    <source>
        <strain evidence="11">BA-92</strain>
    </source>
</reference>
<feature type="transmembrane region" description="Helical" evidence="9">
    <location>
        <begin position="47"/>
        <end position="76"/>
    </location>
</feature>
<feature type="transmembrane region" description="Helical" evidence="9">
    <location>
        <begin position="299"/>
        <end position="318"/>
    </location>
</feature>
<keyword evidence="6 9" id="KW-0812">Transmembrane</keyword>
<keyword evidence="4" id="KW-1003">Cell membrane</keyword>
<dbReference type="NCBIfam" id="TIGR04407">
    <property type="entry name" value="LptF_YjgP"/>
    <property type="match status" value="1"/>
</dbReference>
<dbReference type="STRING" id="1454003.AW10_03381"/>
<dbReference type="GO" id="GO:0015920">
    <property type="term" value="P:lipopolysaccharide transport"/>
    <property type="evidence" value="ECO:0007669"/>
    <property type="project" value="TreeGrafter"/>
</dbReference>
<feature type="transmembrane region" description="Helical" evidence="9">
    <location>
        <begin position="324"/>
        <end position="346"/>
    </location>
</feature>
<dbReference type="AlphaFoldDB" id="A0A011QGE9"/>
<dbReference type="GO" id="GO:0055085">
    <property type="term" value="P:transmembrane transport"/>
    <property type="evidence" value="ECO:0007669"/>
    <property type="project" value="InterPro"/>
</dbReference>
<keyword evidence="3" id="KW-0813">Transport</keyword>
<evidence type="ECO:0000313" key="10">
    <source>
        <dbReference type="EMBL" id="EXI77894.1"/>
    </source>
</evidence>
<protein>
    <recommendedName>
        <fullName evidence="2">Lipopolysaccharide export system permease protein LptF</fullName>
    </recommendedName>
</protein>
<dbReference type="EMBL" id="JEMX01000087">
    <property type="protein sequence ID" value="EXI77894.1"/>
    <property type="molecule type" value="Genomic_DNA"/>
</dbReference>
<keyword evidence="5" id="KW-0997">Cell inner membrane</keyword>
<comment type="caution">
    <text evidence="10">The sequence shown here is derived from an EMBL/GenBank/DDBJ whole genome shotgun (WGS) entry which is preliminary data.</text>
</comment>
<dbReference type="InterPro" id="IPR030922">
    <property type="entry name" value="LptF"/>
</dbReference>
<evidence type="ECO:0000313" key="11">
    <source>
        <dbReference type="Proteomes" id="UP000021816"/>
    </source>
</evidence>
<dbReference type="InterPro" id="IPR005495">
    <property type="entry name" value="LptG/LptF_permease"/>
</dbReference>
<dbReference type="GO" id="GO:0043190">
    <property type="term" value="C:ATP-binding cassette (ABC) transporter complex"/>
    <property type="evidence" value="ECO:0007669"/>
    <property type="project" value="InterPro"/>
</dbReference>
<feature type="transmembrane region" description="Helical" evidence="9">
    <location>
        <begin position="97"/>
        <end position="120"/>
    </location>
</feature>
<dbReference type="Proteomes" id="UP000021816">
    <property type="component" value="Unassembled WGS sequence"/>
</dbReference>
<evidence type="ECO:0000256" key="5">
    <source>
        <dbReference type="ARBA" id="ARBA00022519"/>
    </source>
</evidence>
<evidence type="ECO:0000256" key="7">
    <source>
        <dbReference type="ARBA" id="ARBA00022989"/>
    </source>
</evidence>
<keyword evidence="8 9" id="KW-0472">Membrane</keyword>
<gene>
    <name evidence="10" type="primary">lptF</name>
    <name evidence="10" type="ORF">AW10_03381</name>
</gene>
<comment type="subcellular location">
    <subcellularLocation>
        <location evidence="1">Cell inner membrane</location>
        <topology evidence="1">Multi-pass membrane protein</topology>
    </subcellularLocation>
</comment>
<name>A0A011QGE9_9PROT</name>